<reference evidence="2 3" key="1">
    <citation type="submission" date="2019-03" db="EMBL/GenBank/DDBJ databases">
        <title>The genome sequence of a newly discovered highly antifungal drug resistant Aspergillus species, Aspergillus tanneri NIH 1004.</title>
        <authorList>
            <person name="Mounaud S."/>
            <person name="Singh I."/>
            <person name="Joardar V."/>
            <person name="Pakala S."/>
            <person name="Pakala S."/>
            <person name="Venepally P."/>
            <person name="Hoover J."/>
            <person name="Nierman W."/>
            <person name="Chung J."/>
            <person name="Losada L."/>
        </authorList>
    </citation>
    <scope>NUCLEOTIDE SEQUENCE [LARGE SCALE GENOMIC DNA]</scope>
    <source>
        <strain evidence="2 3">NIH1004</strain>
    </source>
</reference>
<feature type="region of interest" description="Disordered" evidence="1">
    <location>
        <begin position="543"/>
        <end position="580"/>
    </location>
</feature>
<comment type="caution">
    <text evidence="2">The sequence shown here is derived from an EMBL/GenBank/DDBJ whole genome shotgun (WGS) entry which is preliminary data.</text>
</comment>
<keyword evidence="3" id="KW-1185">Reference proteome</keyword>
<evidence type="ECO:0000256" key="1">
    <source>
        <dbReference type="SAM" id="MobiDB-lite"/>
    </source>
</evidence>
<dbReference type="VEuPathDB" id="FungiDB:EYZ11_003191"/>
<sequence length="580" mass="63377">MSGYDEWNVAYEWSSLSQLDQAHASVPDIGPDQNSFLLNSEFSNWTADGGHLNGARVGGNAQAPQNNIVNYVQGHGLSIGPNKEQLGASLSDVEMVPSPPYFAHENSTDDGFLASHSFSHERDNTEHALASPTDSFVPEPTPSMNENNSTSLVPDLVDLMDSAVSNPFHNTTLFRSHEDARAFYQPSEPLPYDPTIPRAQEQKQVVVREMCKAMLSVDHATDNEGMILPFKNGKYSDERVEACCWQTLETVILRQTTGPLLAAFEPKGKIHDEPGTFAERMTRIIECLYRHKTVCKHILDPLYLYNLVDNPVAAERRVESNKLLNKRKGHIMTAGKEALRIGNRRQPPAAKKTRKTNAQKAPRTTRKTVSAARKTAARKAPRTGTVNTSQKSTNSIKSSHSDTSDCPNDNTAMFTPSSITETIRSDTGTHSNAVAPAGHLSSSSLINSQAMSYYSQPMVSGESTYNVTSSMAYPARPDGHHAYMSTVQPHRVPAPISHPMPPVDFMANPVTSFFSPSPVANMHAVPAAMGEGVGNCNQHMVPASPGQIPVRRARGGGRKRSTATTTTDSGHSSFIEMRKR</sequence>
<feature type="compositionally biased region" description="Polar residues" evidence="1">
    <location>
        <begin position="562"/>
        <end position="572"/>
    </location>
</feature>
<evidence type="ECO:0000313" key="2">
    <source>
        <dbReference type="EMBL" id="THC97357.1"/>
    </source>
</evidence>
<feature type="compositionally biased region" description="Polar residues" evidence="1">
    <location>
        <begin position="384"/>
        <end position="398"/>
    </location>
</feature>
<dbReference type="EMBL" id="SOSA01000078">
    <property type="protein sequence ID" value="THC97357.1"/>
    <property type="molecule type" value="Genomic_DNA"/>
</dbReference>
<name>A0A4S3JR53_9EURO</name>
<proteinExistence type="predicted"/>
<dbReference type="STRING" id="1220188.A0A4S3JR53"/>
<evidence type="ECO:0000313" key="3">
    <source>
        <dbReference type="Proteomes" id="UP000308092"/>
    </source>
</evidence>
<dbReference type="Proteomes" id="UP000308092">
    <property type="component" value="Unassembled WGS sequence"/>
</dbReference>
<dbReference type="AlphaFoldDB" id="A0A4S3JR53"/>
<protein>
    <submittedName>
        <fullName evidence="2">Uncharacterized protein</fullName>
    </submittedName>
</protein>
<gene>
    <name evidence="2" type="ORF">EYZ11_003191</name>
</gene>
<feature type="region of interest" description="Disordered" evidence="1">
    <location>
        <begin position="121"/>
        <end position="148"/>
    </location>
</feature>
<feature type="compositionally biased region" description="Basic residues" evidence="1">
    <location>
        <begin position="551"/>
        <end position="561"/>
    </location>
</feature>
<accession>A0A4S3JR53</accession>
<organism evidence="2 3">
    <name type="scientific">Aspergillus tanneri</name>
    <dbReference type="NCBI Taxonomy" id="1220188"/>
    <lineage>
        <taxon>Eukaryota</taxon>
        <taxon>Fungi</taxon>
        <taxon>Dikarya</taxon>
        <taxon>Ascomycota</taxon>
        <taxon>Pezizomycotina</taxon>
        <taxon>Eurotiomycetes</taxon>
        <taxon>Eurotiomycetidae</taxon>
        <taxon>Eurotiales</taxon>
        <taxon>Aspergillaceae</taxon>
        <taxon>Aspergillus</taxon>
        <taxon>Aspergillus subgen. Circumdati</taxon>
    </lineage>
</organism>
<feature type="region of interest" description="Disordered" evidence="1">
    <location>
        <begin position="336"/>
        <end position="410"/>
    </location>
</feature>